<evidence type="ECO:0000259" key="2">
    <source>
        <dbReference type="PROSITE" id="PS50222"/>
    </source>
</evidence>
<feature type="domain" description="EF-hand" evidence="2">
    <location>
        <begin position="115"/>
        <end position="151"/>
    </location>
</feature>
<dbReference type="EMBL" id="OU015567">
    <property type="protein sequence ID" value="CAG5111934.1"/>
    <property type="molecule type" value="Genomic_DNA"/>
</dbReference>
<keyword evidence="4" id="KW-1185">Reference proteome</keyword>
<evidence type="ECO:0000313" key="3">
    <source>
        <dbReference type="EMBL" id="CAG5111934.1"/>
    </source>
</evidence>
<name>A0ABN7T9D8_OIKDI</name>
<gene>
    <name evidence="3" type="ORF">OKIOD_LOCUS14970</name>
</gene>
<reference evidence="3 4" key="1">
    <citation type="submission" date="2021-04" db="EMBL/GenBank/DDBJ databases">
        <authorList>
            <person name="Bliznina A."/>
        </authorList>
    </citation>
    <scope>NUCLEOTIDE SEQUENCE [LARGE SCALE GENOMIC DNA]</scope>
</reference>
<protein>
    <submittedName>
        <fullName evidence="3">Oidioi.mRNA.OKI2018_I69.chr2.g6205.t1.cds</fullName>
    </submittedName>
</protein>
<dbReference type="PROSITE" id="PS50222">
    <property type="entry name" value="EF_HAND_2"/>
    <property type="match status" value="1"/>
</dbReference>
<proteinExistence type="predicted"/>
<evidence type="ECO:0000256" key="1">
    <source>
        <dbReference type="SAM" id="SignalP"/>
    </source>
</evidence>
<feature type="chain" id="PRO_5047199050" evidence="1">
    <location>
        <begin position="21"/>
        <end position="250"/>
    </location>
</feature>
<keyword evidence="1" id="KW-0732">Signal</keyword>
<feature type="signal peptide" evidence="1">
    <location>
        <begin position="1"/>
        <end position="20"/>
    </location>
</feature>
<dbReference type="Proteomes" id="UP001158576">
    <property type="component" value="Chromosome 2"/>
</dbReference>
<sequence length="250" mass="29158">MRVFAFCLTFANAFLPEGMADFPNNPDVAINFMKTIVIPMAKAEFDSLDHEQMHREMEADNLDMRFVDRAFDFCVGEDRKDISFDEDKECSQRIVAMIKNEVPDMIPTETFANQPEDEELRTMLYKLFDVDKDGKFSRQESKNVLYCYMRIIWSKIIGMYGIPADAIAQLSTLSTVIPEAMNTDEARVYFQEHQRLYQKFQQHFNQERLTNLFQEVEPTSRGITKLSINLMDEFSEFAEAVYIGSDYDGR</sequence>
<evidence type="ECO:0000313" key="4">
    <source>
        <dbReference type="Proteomes" id="UP001158576"/>
    </source>
</evidence>
<dbReference type="InterPro" id="IPR002048">
    <property type="entry name" value="EF_hand_dom"/>
</dbReference>
<organism evidence="3 4">
    <name type="scientific">Oikopleura dioica</name>
    <name type="common">Tunicate</name>
    <dbReference type="NCBI Taxonomy" id="34765"/>
    <lineage>
        <taxon>Eukaryota</taxon>
        <taxon>Metazoa</taxon>
        <taxon>Chordata</taxon>
        <taxon>Tunicata</taxon>
        <taxon>Appendicularia</taxon>
        <taxon>Copelata</taxon>
        <taxon>Oikopleuridae</taxon>
        <taxon>Oikopleura</taxon>
    </lineage>
</organism>
<accession>A0ABN7T9D8</accession>